<dbReference type="PANTHER" id="PTHR46147">
    <property type="entry name" value="HISTONE-LYSINE N-METHYLTRANSFERASE ASH1"/>
    <property type="match status" value="1"/>
</dbReference>
<feature type="compositionally biased region" description="Polar residues" evidence="3">
    <location>
        <begin position="1199"/>
        <end position="1215"/>
    </location>
</feature>
<name>A0ABD0WXS6_UMBPY</name>
<feature type="compositionally biased region" description="Polar residues" evidence="3">
    <location>
        <begin position="1614"/>
        <end position="1632"/>
    </location>
</feature>
<feature type="compositionally biased region" description="Polar residues" evidence="3">
    <location>
        <begin position="543"/>
        <end position="556"/>
    </location>
</feature>
<sequence length="1794" mass="195815">MEQREKGGPSAPSTHPLPPPAPPEQHPEKRTRREKDPGGAVLEVFIEGQRQLPFPGRERSCAEGSVRLRIGVQTAKRSKKPPRTLEGYECVPTVRTQQRPGRGLVVRGEQEGGGSGQGDTPQEWGEGGKNQGSDPNTSQTTKIHPSSPSPQPSSSSSTGQSSGPPHTLPGKWQVPLKLAHKTEMKSDTPPRKLGHRDPAGAHSQLSTPAQSIQETLPDFKSSSPHSHVPPPPPFASVKDSSDEASVGGEGGILNGGEPPVSCHPTRRTKVKGRKQDYTSSVLSNVNSVTRPQLSSPLQADPASQDRTASSTCPLTPAPSPSGLQSQRGAPVSDGGLSPAASQGGLSWATLSQSSGGTEREDKAKKKKEKCDQVRTEKGQGERKARSQGKEERGNTEYPRKERCEKARQEREEVAWRESHVTGKEEEAQHRETPKHLSGSTPPCSSTRCQLSPEAESSRMGAPGAEPALTSVSDGPPTEHTDSPPASFPPPPPLPCSSSTSPREQDSRPLKKRKTRRPSWTRQNRAQRLADNPDVSPLAPLAVSNPQRSPTGSSHSPLSAEPRISPPPPSPSSLSTTTSTPVKPRPAGQPASSTQTHQSPCDPSPSAAVRKRGRPKSQMPSSEKTPPRHFTMPPATILPAGHGKAPDPPVPNPVLDFSPDLTKPSSPSLKPRKRGRPKRPKQPFLDNNRVTLSPLESEEDGKRRPSERSKGNLRCIMGEMKRRRLLREKLSGCRGGGGGGGGERRTGTCRRGAVIPGLILRGRFSSALPHPTHPPHPHLPISPAHLKEATPSAISQSPCGEVLPRASGIDPNNVSEGRGGRGQGKVTVGVNSEVTRSVFQTGLGVGLKGRPNQPPPKLLEHPTPVLSPLRLAESPPSSSHRAPVSPPSSSLQPCDRQRRSVYQCPYTCLCHGHHQRSLLHPCLTHKTPKRQKHKRKRKYQHLLMHAHDPDFLSELDDLIGQFSEVRIGRNRDWTKAGLGRKLAESGRSTVGGKRRHSSSLSSHHFRSNVYRINLSGYYSPHPISYPPHPTFPPLQPCHSLPHTTKKPGRRLKCGCPAQPSQEQGECVQGQRCPLQGNTGYLHPSSLSAPSSMPLGLGYYRGYPITMAHYPNPPIHASYPPPYAPQQPHLHPPHLLLNPARFHRRRSRQLCRRDGGGEDSPGTLPGLPCGCGTIEHKLRHKHRHRTSDWDPGRKESGSGAGSQPRSEFTVRSAQGGSRRNGGQGHAGLMESPWQRKYANDLPSFSSAAKPASSSPSPSSSSAERRRSTALTCLGSTHLSTFGEGWGGQPNPWLRKEGLGAGFRPPTPTLGTLTGGQRPTSLDRSEREDSPTAHHNTFTSLTQTNLFTSSTGGRGDGNERANWRPGSQDVLLRREELPQKEKRSTGPHYGLSQRKQTRFRPGQSVGARRGPGRPRKKIHLTDPVNTMPEPTIHHRDRNRGDQGTAGEGGGDTVQEVIEAVIQRQRRRGRKRQRVEIQDEEEEEHPLCFHSSGEGDPVTHTASICTGQSELCQSPSLVLAGQSDEGVDQLPIKMFQRAGLYSDDYKTTEQSQRITDKLEFIPGEHDYSLLPAPIHVGKYLRMRRIDFQLPYDIIWLLRHNQLHKQCDASVTSEISTCQPKQQSVSRSQTSSPQEGCSSPRKKLLFPHLDMEPMSTSDRVFVLKHRVFLLRNWAWVRGRQLRLSQTREGGPQRSGGGTPSNADAGDKNSKSGGAVGVTENVVLTSVDLHEHQCPPNPPGTSSSLWQPPNRQQEEVWREVQKERLNNILLKLRQPSSGGMSRRGNILVKSLFFHQVVQYN</sequence>
<feature type="region of interest" description="Disordered" evidence="3">
    <location>
        <begin position="1679"/>
        <end position="1709"/>
    </location>
</feature>
<feature type="compositionally biased region" description="Basic and acidic residues" evidence="3">
    <location>
        <begin position="699"/>
        <end position="709"/>
    </location>
</feature>
<accession>A0ABD0WXS6</accession>
<feature type="region of interest" description="Disordered" evidence="3">
    <location>
        <begin position="1180"/>
        <end position="1226"/>
    </location>
</feature>
<feature type="compositionally biased region" description="Basic and acidic residues" evidence="3">
    <location>
        <begin position="357"/>
        <end position="434"/>
    </location>
</feature>
<feature type="compositionally biased region" description="Polar residues" evidence="3">
    <location>
        <begin position="304"/>
        <end position="313"/>
    </location>
</feature>
<comment type="subcellular location">
    <subcellularLocation>
        <location evidence="1">Nucleus</location>
    </subcellularLocation>
</comment>
<feature type="compositionally biased region" description="Basic and acidic residues" evidence="3">
    <location>
        <begin position="1368"/>
        <end position="1381"/>
    </location>
</feature>
<feature type="compositionally biased region" description="Low complexity" evidence="3">
    <location>
        <begin position="152"/>
        <end position="165"/>
    </location>
</feature>
<feature type="region of interest" description="Disordered" evidence="3">
    <location>
        <begin position="53"/>
        <end position="712"/>
    </location>
</feature>
<proteinExistence type="predicted"/>
<feature type="region of interest" description="Disordered" evidence="3">
    <location>
        <begin position="1461"/>
        <end position="1498"/>
    </location>
</feature>
<feature type="compositionally biased region" description="Polar residues" evidence="3">
    <location>
        <begin position="1734"/>
        <end position="1745"/>
    </location>
</feature>
<feature type="compositionally biased region" description="Pro residues" evidence="3">
    <location>
        <begin position="485"/>
        <end position="494"/>
    </location>
</feature>
<feature type="compositionally biased region" description="Polar residues" evidence="3">
    <location>
        <begin position="203"/>
        <end position="214"/>
    </location>
</feature>
<feature type="region of interest" description="Disordered" evidence="3">
    <location>
        <begin position="1614"/>
        <end position="1636"/>
    </location>
</feature>
<keyword evidence="5" id="KW-1185">Reference proteome</keyword>
<feature type="compositionally biased region" description="Low complexity" evidence="3">
    <location>
        <begin position="1241"/>
        <end position="1259"/>
    </location>
</feature>
<evidence type="ECO:0000256" key="3">
    <source>
        <dbReference type="SAM" id="MobiDB-lite"/>
    </source>
</evidence>
<protein>
    <submittedName>
        <fullName evidence="4">Uncharacterized protein</fullName>
    </submittedName>
</protein>
<evidence type="ECO:0000256" key="2">
    <source>
        <dbReference type="ARBA" id="ARBA00023242"/>
    </source>
</evidence>
<feature type="region of interest" description="Disordered" evidence="3">
    <location>
        <begin position="729"/>
        <end position="748"/>
    </location>
</feature>
<dbReference type="EMBL" id="JAGEUA010000004">
    <property type="protein sequence ID" value="KAL0985225.1"/>
    <property type="molecule type" value="Genomic_DNA"/>
</dbReference>
<feature type="compositionally biased region" description="Basic and acidic residues" evidence="3">
    <location>
        <begin position="1318"/>
        <end position="1329"/>
    </location>
</feature>
<keyword evidence="2" id="KW-0539">Nucleus</keyword>
<feature type="region of interest" description="Disordered" evidence="3">
    <location>
        <begin position="1277"/>
        <end position="1447"/>
    </location>
</feature>
<feature type="compositionally biased region" description="Polar residues" evidence="3">
    <location>
        <begin position="437"/>
        <end position="449"/>
    </location>
</feature>
<feature type="compositionally biased region" description="Polar residues" evidence="3">
    <location>
        <begin position="339"/>
        <end position="356"/>
    </location>
</feature>
<feature type="compositionally biased region" description="Polar residues" evidence="3">
    <location>
        <begin position="589"/>
        <end position="600"/>
    </location>
</feature>
<feature type="compositionally biased region" description="Polar residues" evidence="3">
    <location>
        <begin position="131"/>
        <end position="143"/>
    </location>
</feature>
<feature type="region of interest" description="Disordered" evidence="3">
    <location>
        <begin position="1144"/>
        <end position="1167"/>
    </location>
</feature>
<evidence type="ECO:0000256" key="1">
    <source>
        <dbReference type="ARBA" id="ARBA00004123"/>
    </source>
</evidence>
<feature type="region of interest" description="Disordered" evidence="3">
    <location>
        <begin position="1241"/>
        <end position="1265"/>
    </location>
</feature>
<reference evidence="4 5" key="1">
    <citation type="submission" date="2024-06" db="EMBL/GenBank/DDBJ databases">
        <authorList>
            <person name="Pan Q."/>
            <person name="Wen M."/>
            <person name="Jouanno E."/>
            <person name="Zahm M."/>
            <person name="Klopp C."/>
            <person name="Cabau C."/>
            <person name="Louis A."/>
            <person name="Berthelot C."/>
            <person name="Parey E."/>
            <person name="Roest Crollius H."/>
            <person name="Montfort J."/>
            <person name="Robinson-Rechavi M."/>
            <person name="Bouchez O."/>
            <person name="Lampietro C."/>
            <person name="Lopez Roques C."/>
            <person name="Donnadieu C."/>
            <person name="Postlethwait J."/>
            <person name="Bobe J."/>
            <person name="Verreycken H."/>
            <person name="Guiguen Y."/>
        </authorList>
    </citation>
    <scope>NUCLEOTIDE SEQUENCE [LARGE SCALE GENOMIC DNA]</scope>
    <source>
        <strain evidence="4">Up_M1</strain>
        <tissue evidence="4">Testis</tissue>
    </source>
</reference>
<dbReference type="Proteomes" id="UP001557470">
    <property type="component" value="Unassembled WGS sequence"/>
</dbReference>
<feature type="region of interest" description="Disordered" evidence="3">
    <location>
        <begin position="1724"/>
        <end position="1748"/>
    </location>
</feature>
<organism evidence="4 5">
    <name type="scientific">Umbra pygmaea</name>
    <name type="common">Eastern mudminnow</name>
    <dbReference type="NCBI Taxonomy" id="75934"/>
    <lineage>
        <taxon>Eukaryota</taxon>
        <taxon>Metazoa</taxon>
        <taxon>Chordata</taxon>
        <taxon>Craniata</taxon>
        <taxon>Vertebrata</taxon>
        <taxon>Euteleostomi</taxon>
        <taxon>Actinopterygii</taxon>
        <taxon>Neopterygii</taxon>
        <taxon>Teleostei</taxon>
        <taxon>Protacanthopterygii</taxon>
        <taxon>Esociformes</taxon>
        <taxon>Umbridae</taxon>
        <taxon>Umbra</taxon>
    </lineage>
</organism>
<feature type="compositionally biased region" description="Basic and acidic residues" evidence="3">
    <location>
        <begin position="25"/>
        <end position="37"/>
    </location>
</feature>
<evidence type="ECO:0000313" key="4">
    <source>
        <dbReference type="EMBL" id="KAL0985225.1"/>
    </source>
</evidence>
<feature type="compositionally biased region" description="Low complexity" evidence="3">
    <location>
        <begin position="571"/>
        <end position="580"/>
    </location>
</feature>
<feature type="compositionally biased region" description="Basic and acidic residues" evidence="3">
    <location>
        <begin position="180"/>
        <end position="199"/>
    </location>
</feature>
<gene>
    <name evidence="4" type="ORF">UPYG_G00154300</name>
</gene>
<dbReference type="GO" id="GO:0005634">
    <property type="term" value="C:nucleus"/>
    <property type="evidence" value="ECO:0007669"/>
    <property type="project" value="UniProtKB-SubCell"/>
</dbReference>
<feature type="compositionally biased region" description="Basic residues" evidence="3">
    <location>
        <begin position="669"/>
        <end position="680"/>
    </location>
</feature>
<comment type="caution">
    <text evidence="4">The sequence shown here is derived from an EMBL/GenBank/DDBJ whole genome shotgun (WGS) entry which is preliminary data.</text>
</comment>
<feature type="compositionally biased region" description="Basic and acidic residues" evidence="3">
    <location>
        <begin position="1184"/>
        <end position="1194"/>
    </location>
</feature>
<evidence type="ECO:0000313" key="5">
    <source>
        <dbReference type="Proteomes" id="UP001557470"/>
    </source>
</evidence>
<feature type="compositionally biased region" description="Polar residues" evidence="3">
    <location>
        <begin position="1330"/>
        <end position="1348"/>
    </location>
</feature>
<feature type="region of interest" description="Disordered" evidence="3">
    <location>
        <begin position="1"/>
        <end position="40"/>
    </location>
</feature>
<feature type="compositionally biased region" description="Basic residues" evidence="3">
    <location>
        <begin position="509"/>
        <end position="518"/>
    </location>
</feature>
<feature type="compositionally biased region" description="Pro residues" evidence="3">
    <location>
        <begin position="15"/>
        <end position="24"/>
    </location>
</feature>
<dbReference type="PANTHER" id="PTHR46147:SF3">
    <property type="entry name" value="HISTONE-LYSINE N-METHYLTRANSFERASE ASH1"/>
    <property type="match status" value="1"/>
</dbReference>
<feature type="region of interest" description="Disordered" evidence="3">
    <location>
        <begin position="841"/>
        <end position="894"/>
    </location>
</feature>
<feature type="compositionally biased region" description="Low complexity" evidence="3">
    <location>
        <begin position="279"/>
        <end position="288"/>
    </location>
</feature>